<dbReference type="Pfam" id="PF21102">
    <property type="entry name" value="DprA_N"/>
    <property type="match status" value="1"/>
</dbReference>
<dbReference type="Pfam" id="PF02481">
    <property type="entry name" value="DNA_processg_A"/>
    <property type="match status" value="1"/>
</dbReference>
<dbReference type="InterPro" id="IPR057666">
    <property type="entry name" value="DrpA_SLOG"/>
</dbReference>
<dbReference type="InterPro" id="IPR036388">
    <property type="entry name" value="WH-like_DNA-bd_sf"/>
</dbReference>
<evidence type="ECO:0000259" key="2">
    <source>
        <dbReference type="Pfam" id="PF02481"/>
    </source>
</evidence>
<dbReference type="Gene3D" id="3.40.50.450">
    <property type="match status" value="1"/>
</dbReference>
<comment type="caution">
    <text evidence="4">The sequence shown here is derived from an EMBL/GenBank/DDBJ whole genome shotgun (WGS) entry which is preliminary data.</text>
</comment>
<accession>A0ABT7XPN8</accession>
<organism evidence="4 5">
    <name type="scientific">Crenobacter oryzisoli</name>
    <dbReference type="NCBI Taxonomy" id="3056844"/>
    <lineage>
        <taxon>Bacteria</taxon>
        <taxon>Pseudomonadati</taxon>
        <taxon>Pseudomonadota</taxon>
        <taxon>Betaproteobacteria</taxon>
        <taxon>Neisseriales</taxon>
        <taxon>Neisseriaceae</taxon>
        <taxon>Crenobacter</taxon>
    </lineage>
</organism>
<name>A0ABT7XPN8_9NEIS</name>
<dbReference type="InterPro" id="IPR041614">
    <property type="entry name" value="DprA_WH"/>
</dbReference>
<protein>
    <submittedName>
        <fullName evidence="4">DNA-processing protein DprA</fullName>
    </submittedName>
</protein>
<evidence type="ECO:0000256" key="1">
    <source>
        <dbReference type="ARBA" id="ARBA00006525"/>
    </source>
</evidence>
<comment type="similarity">
    <text evidence="1">Belongs to the DprA/Smf family.</text>
</comment>
<sequence>MSTPHDWLTLALTPGVGPVGFLKLIEAFGSAASACRASRSQLEPLIGREAADALKGDAAAESVTAALAWAEQPGCSLMTLLDDDYPPDLAASHGPPPLLFLRGRRELLARPMLAVVGSRHATPQGCRDAEAFAAGLAGAGYTVVSGLAAGVDAAAHRGALAQPASTVAVIGTGIDRVYPAGNKVLAQQIAEAGLIVSEFALGIRPLAGNFPRRNRIIAALTRGCLVVEASVDSGSLITARLAAEAGREVLAIPGSIHNPQARGCHRLLKEGAKLVETVDDVLDEVGRPAVPKAEPRRRAAATEPPQPAEAETPLLAALGFEPVDADTLAVRLGLTAQQVYAMLLEQELAGRVASLPGGRFQRLG</sequence>
<dbReference type="Proteomes" id="UP001168540">
    <property type="component" value="Unassembled WGS sequence"/>
</dbReference>
<dbReference type="InterPro" id="IPR003488">
    <property type="entry name" value="DprA"/>
</dbReference>
<feature type="domain" description="Smf/DprA SLOG" evidence="2">
    <location>
        <begin position="77"/>
        <end position="285"/>
    </location>
</feature>
<feature type="domain" description="DprA winged helix" evidence="3">
    <location>
        <begin position="299"/>
        <end position="358"/>
    </location>
</feature>
<dbReference type="PANTHER" id="PTHR43022">
    <property type="entry name" value="PROTEIN SMF"/>
    <property type="match status" value="1"/>
</dbReference>
<reference evidence="4" key="1">
    <citation type="submission" date="2023-06" db="EMBL/GenBank/DDBJ databases">
        <authorList>
            <person name="Zhang S."/>
        </authorList>
    </citation>
    <scope>NUCLEOTIDE SEQUENCE</scope>
    <source>
        <strain evidence="4">SG2303</strain>
    </source>
</reference>
<dbReference type="SUPFAM" id="SSF102405">
    <property type="entry name" value="MCP/YpsA-like"/>
    <property type="match status" value="1"/>
</dbReference>
<keyword evidence="5" id="KW-1185">Reference proteome</keyword>
<dbReference type="Pfam" id="PF17782">
    <property type="entry name" value="WHD_DprA"/>
    <property type="match status" value="1"/>
</dbReference>
<evidence type="ECO:0000259" key="3">
    <source>
        <dbReference type="Pfam" id="PF17782"/>
    </source>
</evidence>
<gene>
    <name evidence="4" type="primary">dprA</name>
    <name evidence="4" type="ORF">QU481_12750</name>
</gene>
<evidence type="ECO:0000313" key="4">
    <source>
        <dbReference type="EMBL" id="MDN0075754.1"/>
    </source>
</evidence>
<dbReference type="EMBL" id="JAUEDK010000021">
    <property type="protein sequence ID" value="MDN0075754.1"/>
    <property type="molecule type" value="Genomic_DNA"/>
</dbReference>
<proteinExistence type="inferred from homology"/>
<dbReference type="RefSeq" id="WP_289830395.1">
    <property type="nucleotide sequence ID" value="NZ_JAUEDK010000021.1"/>
</dbReference>
<dbReference type="Gene3D" id="1.10.10.10">
    <property type="entry name" value="Winged helix-like DNA-binding domain superfamily/Winged helix DNA-binding domain"/>
    <property type="match status" value="1"/>
</dbReference>
<dbReference type="NCBIfam" id="TIGR00732">
    <property type="entry name" value="dprA"/>
    <property type="match status" value="1"/>
</dbReference>
<dbReference type="PANTHER" id="PTHR43022:SF1">
    <property type="entry name" value="PROTEIN SMF"/>
    <property type="match status" value="1"/>
</dbReference>
<evidence type="ECO:0000313" key="5">
    <source>
        <dbReference type="Proteomes" id="UP001168540"/>
    </source>
</evidence>